<keyword evidence="15" id="KW-1185">Reference proteome</keyword>
<dbReference type="Pfam" id="PF09734">
    <property type="entry name" value="Tau95"/>
    <property type="match status" value="1"/>
</dbReference>
<dbReference type="GO" id="GO:0006886">
    <property type="term" value="P:intracellular protein transport"/>
    <property type="evidence" value="ECO:0007669"/>
    <property type="project" value="InterPro"/>
</dbReference>
<dbReference type="AlphaFoldDB" id="A0A0B1SWS4"/>
<accession>A0A0B1SWS4</accession>
<dbReference type="Proteomes" id="UP000053660">
    <property type="component" value="Unassembled WGS sequence"/>
</dbReference>
<proteinExistence type="inferred from homology"/>
<gene>
    <name evidence="14" type="ORF">OESDEN_10432</name>
</gene>
<dbReference type="InterPro" id="IPR042536">
    <property type="entry name" value="TFIIIC_tauA_Sfc1"/>
</dbReference>
<evidence type="ECO:0000256" key="9">
    <source>
        <dbReference type="ARBA" id="ARBA00023054"/>
    </source>
</evidence>
<dbReference type="EMBL" id="KN553829">
    <property type="protein sequence ID" value="KHJ89733.1"/>
    <property type="molecule type" value="Genomic_DNA"/>
</dbReference>
<dbReference type="GO" id="GO:1990904">
    <property type="term" value="C:ribonucleoprotein complex"/>
    <property type="evidence" value="ECO:0007669"/>
    <property type="project" value="UniProtKB-KW"/>
</dbReference>
<dbReference type="GO" id="GO:0042147">
    <property type="term" value="P:retrograde transport, endosome to Golgi"/>
    <property type="evidence" value="ECO:0007669"/>
    <property type="project" value="TreeGrafter"/>
</dbReference>
<feature type="coiled-coil region" evidence="12">
    <location>
        <begin position="431"/>
        <end position="493"/>
    </location>
</feature>
<dbReference type="GO" id="GO:0005840">
    <property type="term" value="C:ribosome"/>
    <property type="evidence" value="ECO:0007669"/>
    <property type="project" value="UniProtKB-KW"/>
</dbReference>
<dbReference type="Pfam" id="PF05008">
    <property type="entry name" value="V-SNARE"/>
    <property type="match status" value="2"/>
</dbReference>
<feature type="domain" description="T-SNARE coiled-coil homology" evidence="13">
    <location>
        <begin position="437"/>
        <end position="504"/>
    </location>
</feature>
<dbReference type="GO" id="GO:0005789">
    <property type="term" value="C:endoplasmic reticulum membrane"/>
    <property type="evidence" value="ECO:0007669"/>
    <property type="project" value="TreeGrafter"/>
</dbReference>
<dbReference type="InterPro" id="IPR038407">
    <property type="entry name" value="v-SNARE_N_sf"/>
</dbReference>
<dbReference type="InterPro" id="IPR000727">
    <property type="entry name" value="T_SNARE_dom"/>
</dbReference>
<dbReference type="Gene3D" id="1.10.455.10">
    <property type="entry name" value="Ribosomal protein S7 domain"/>
    <property type="match status" value="1"/>
</dbReference>
<dbReference type="GO" id="GO:0006891">
    <property type="term" value="P:intra-Golgi vesicle-mediated transport"/>
    <property type="evidence" value="ECO:0007669"/>
    <property type="project" value="TreeGrafter"/>
</dbReference>
<keyword evidence="8" id="KW-1133">Transmembrane helix</keyword>
<sequence length="741" mass="85823">MAAKTLAEFEQQYSVQTAEVTATIARLPSLPASDRPASVQSMQKILTEVSELLEQMELAVRDLASGSAERNKYELRVRSYRNDKRLLDGELEKAIKRLRESADREELLAYDEAVEMDQQIMIANRLPYMVACGSRSISTSVLVQNRYDPRLFRDPVTDIKEMHQPLDENDERNFLYLKAMKSDDTPVFYRDHTVDKLTRVIMNSGRKETARHHVYAALEIIKRRQYKAWRKAQTEEEKSKIELDPFVIARKAIENCHPLMKLQGVTRGGTTYQVPFPIEKPEAEFRAMKMMRDICRQKAAHGETHLKMIQMSLAGMAAKTLAEFEQQYSVQTAEVTATIARLPSLPASDRPASVQSMQKILTEVSELLEQMELAVRDLASGSAERNKYELRVRSYRNDKRLLDGELEKAIKRLRESADREELLAYDEAVEMDQQEEQLIANTERLERSSRKIQDAYRMAVETEQIGSEVLGNLSSQRETISRARDRMREADVELGRSNRLLNTMIRRVIQNRLLLLVVARSHLWSAAGPIPVVNMFFNCDFGELYHVTSGTLRVIMQIRRKKKKPDEIETKFLGLVNYLYTFDTMCDFQYLPLQKRQDEEAYDDLLPRLIPQDLPSSLCWWERPDEHPGYTPLYLPPFQFSRYNTPSNKLLCRETDFTIEKMRRKTGHGQNLRLQRRALSVTVQANDPFPAAPTPEAVADADFRCKNLEPHKMLESLYRERPMWTRVAISYKTGLEYSLLK</sequence>
<dbReference type="InterPro" id="IPR036823">
    <property type="entry name" value="Ribosomal_uS7_dom_sf"/>
</dbReference>
<dbReference type="GO" id="GO:0031201">
    <property type="term" value="C:SNARE complex"/>
    <property type="evidence" value="ECO:0007669"/>
    <property type="project" value="TreeGrafter"/>
</dbReference>
<dbReference type="GO" id="GO:0016236">
    <property type="term" value="P:macroautophagy"/>
    <property type="evidence" value="ECO:0007669"/>
    <property type="project" value="TreeGrafter"/>
</dbReference>
<evidence type="ECO:0000256" key="6">
    <source>
        <dbReference type="ARBA" id="ARBA00022927"/>
    </source>
</evidence>
<evidence type="ECO:0000256" key="12">
    <source>
        <dbReference type="SAM" id="Coils"/>
    </source>
</evidence>
<comment type="similarity">
    <text evidence="3">Belongs to the universal ribosomal protein uS7 family.</text>
</comment>
<evidence type="ECO:0000256" key="11">
    <source>
        <dbReference type="ARBA" id="ARBA00023274"/>
    </source>
</evidence>
<dbReference type="PANTHER" id="PTHR21230">
    <property type="entry name" value="VESICLE TRANSPORT V-SNARE PROTEIN VTI1-RELATED"/>
    <property type="match status" value="1"/>
</dbReference>
<dbReference type="InterPro" id="IPR019136">
    <property type="entry name" value="TF_IIIC_su-5_HTH"/>
</dbReference>
<dbReference type="Gene3D" id="3.30.200.160">
    <property type="entry name" value="TFIIIC, subcomplex tauA, subunit Sfc1, barrel domain"/>
    <property type="match status" value="1"/>
</dbReference>
<dbReference type="GO" id="GO:0031902">
    <property type="term" value="C:late endosome membrane"/>
    <property type="evidence" value="ECO:0007669"/>
    <property type="project" value="TreeGrafter"/>
</dbReference>
<dbReference type="GO" id="GO:0012507">
    <property type="term" value="C:ER to Golgi transport vesicle membrane"/>
    <property type="evidence" value="ECO:0007669"/>
    <property type="project" value="TreeGrafter"/>
</dbReference>
<dbReference type="Gene3D" id="1.20.5.110">
    <property type="match status" value="1"/>
</dbReference>
<dbReference type="Pfam" id="PF00177">
    <property type="entry name" value="Ribosomal_S7"/>
    <property type="match status" value="1"/>
</dbReference>
<dbReference type="GO" id="GO:0005484">
    <property type="term" value="F:SNAP receptor activity"/>
    <property type="evidence" value="ECO:0007669"/>
    <property type="project" value="TreeGrafter"/>
</dbReference>
<keyword evidence="4" id="KW-0813">Transport</keyword>
<evidence type="ECO:0000256" key="3">
    <source>
        <dbReference type="ARBA" id="ARBA00007151"/>
    </source>
</evidence>
<evidence type="ECO:0000313" key="15">
    <source>
        <dbReference type="Proteomes" id="UP000053660"/>
    </source>
</evidence>
<dbReference type="PANTHER" id="PTHR21230:SF26">
    <property type="entry name" value="VESICLE TRANSPORT THROUGH INTERACTION WITH T-SNARES HOMOLOG 1A"/>
    <property type="match status" value="1"/>
</dbReference>
<dbReference type="GO" id="GO:0005794">
    <property type="term" value="C:Golgi apparatus"/>
    <property type="evidence" value="ECO:0007669"/>
    <property type="project" value="TreeGrafter"/>
</dbReference>
<name>A0A0B1SWS4_OESDE</name>
<dbReference type="InterPro" id="IPR010989">
    <property type="entry name" value="SNARE"/>
</dbReference>
<protein>
    <submittedName>
        <fullName evidence="14">Ribosomal protein S7p/S5e</fullName>
    </submittedName>
</protein>
<evidence type="ECO:0000256" key="1">
    <source>
        <dbReference type="ARBA" id="ARBA00004211"/>
    </source>
</evidence>
<evidence type="ECO:0000259" key="13">
    <source>
        <dbReference type="SMART" id="SM00397"/>
    </source>
</evidence>
<keyword evidence="11" id="KW-0687">Ribonucleoprotein</keyword>
<dbReference type="FunFam" id="1.20.5.110:FF:000078">
    <property type="entry name" value="Vesicle transport through interaction with t-SNAREs 1A"/>
    <property type="match status" value="1"/>
</dbReference>
<evidence type="ECO:0000256" key="10">
    <source>
        <dbReference type="ARBA" id="ARBA00023136"/>
    </source>
</evidence>
<keyword evidence="9 12" id="KW-0175">Coiled coil</keyword>
<keyword evidence="6" id="KW-0653">Protein transport</keyword>
<keyword evidence="7 14" id="KW-0689">Ribosomal protein</keyword>
<evidence type="ECO:0000256" key="8">
    <source>
        <dbReference type="ARBA" id="ARBA00022989"/>
    </source>
</evidence>
<dbReference type="GO" id="GO:0000149">
    <property type="term" value="F:SNARE binding"/>
    <property type="evidence" value="ECO:0007669"/>
    <property type="project" value="TreeGrafter"/>
</dbReference>
<reference evidence="14 15" key="1">
    <citation type="submission" date="2014-03" db="EMBL/GenBank/DDBJ databases">
        <title>Draft genome of the hookworm Oesophagostomum dentatum.</title>
        <authorList>
            <person name="Mitreva M."/>
        </authorList>
    </citation>
    <scope>NUCLEOTIDE SEQUENCE [LARGE SCALE GENOMIC DNA]</scope>
    <source>
        <strain evidence="14 15">OD-Hann</strain>
    </source>
</reference>
<dbReference type="SUPFAM" id="SSF47973">
    <property type="entry name" value="Ribosomal protein S7"/>
    <property type="match status" value="1"/>
</dbReference>
<evidence type="ECO:0000256" key="2">
    <source>
        <dbReference type="ARBA" id="ARBA00006108"/>
    </source>
</evidence>
<dbReference type="Gene3D" id="1.20.58.400">
    <property type="entry name" value="t-snare proteins"/>
    <property type="match status" value="2"/>
</dbReference>
<dbReference type="GO" id="GO:0048280">
    <property type="term" value="P:vesicle fusion with Golgi apparatus"/>
    <property type="evidence" value="ECO:0007669"/>
    <property type="project" value="TreeGrafter"/>
</dbReference>
<dbReference type="CDD" id="cd15891">
    <property type="entry name" value="SNARE_Vti1a"/>
    <property type="match status" value="1"/>
</dbReference>
<dbReference type="OrthoDB" id="430637at2759"/>
<comment type="similarity">
    <text evidence="2">Belongs to the VTI1 family.</text>
</comment>
<dbReference type="InterPro" id="IPR023798">
    <property type="entry name" value="Ribosomal_uS7_dom"/>
</dbReference>
<evidence type="ECO:0000256" key="4">
    <source>
        <dbReference type="ARBA" id="ARBA00022448"/>
    </source>
</evidence>
<keyword evidence="5" id="KW-0812">Transmembrane</keyword>
<dbReference type="GO" id="GO:0005829">
    <property type="term" value="C:cytosol"/>
    <property type="evidence" value="ECO:0007669"/>
    <property type="project" value="GOC"/>
</dbReference>
<evidence type="ECO:0000256" key="7">
    <source>
        <dbReference type="ARBA" id="ARBA00022980"/>
    </source>
</evidence>
<evidence type="ECO:0000313" key="14">
    <source>
        <dbReference type="EMBL" id="KHJ89733.1"/>
    </source>
</evidence>
<dbReference type="SUPFAM" id="SSF58038">
    <property type="entry name" value="SNARE fusion complex"/>
    <property type="match status" value="1"/>
</dbReference>
<keyword evidence="10" id="KW-0472">Membrane</keyword>
<dbReference type="SMART" id="SM00397">
    <property type="entry name" value="t_SNARE"/>
    <property type="match status" value="1"/>
</dbReference>
<dbReference type="SUPFAM" id="SSF47661">
    <property type="entry name" value="t-snare proteins"/>
    <property type="match status" value="2"/>
</dbReference>
<evidence type="ECO:0000256" key="5">
    <source>
        <dbReference type="ARBA" id="ARBA00022692"/>
    </source>
</evidence>
<dbReference type="InterPro" id="IPR007705">
    <property type="entry name" value="Vesicle_trsprt_v-SNARE_N"/>
</dbReference>
<organism evidence="14 15">
    <name type="scientific">Oesophagostomum dentatum</name>
    <name type="common">Nodular worm</name>
    <dbReference type="NCBI Taxonomy" id="61180"/>
    <lineage>
        <taxon>Eukaryota</taxon>
        <taxon>Metazoa</taxon>
        <taxon>Ecdysozoa</taxon>
        <taxon>Nematoda</taxon>
        <taxon>Chromadorea</taxon>
        <taxon>Rhabditida</taxon>
        <taxon>Rhabditina</taxon>
        <taxon>Rhabditomorpha</taxon>
        <taxon>Strongyloidea</taxon>
        <taxon>Strongylidae</taxon>
        <taxon>Oesophagostomum</taxon>
    </lineage>
</organism>
<comment type="subcellular location">
    <subcellularLocation>
        <location evidence="1">Membrane</location>
        <topology evidence="1">Single-pass type IV membrane protein</topology>
    </subcellularLocation>
</comment>
<dbReference type="Pfam" id="PF12352">
    <property type="entry name" value="V-SNARE_C"/>
    <property type="match status" value="1"/>
</dbReference>
<dbReference type="GO" id="GO:0006896">
    <property type="term" value="P:Golgi to vacuole transport"/>
    <property type="evidence" value="ECO:0007669"/>
    <property type="project" value="TreeGrafter"/>
</dbReference>